<name>A0ABS4WHF7_9MICC</name>
<dbReference type="Proteomes" id="UP000766570">
    <property type="component" value="Unassembled WGS sequence"/>
</dbReference>
<gene>
    <name evidence="1" type="ORF">JOF46_003544</name>
</gene>
<evidence type="ECO:0000313" key="2">
    <source>
        <dbReference type="Proteomes" id="UP000766570"/>
    </source>
</evidence>
<organism evidence="1 2">
    <name type="scientific">Paeniglutamicibacter psychrophenolicus</name>
    <dbReference type="NCBI Taxonomy" id="257454"/>
    <lineage>
        <taxon>Bacteria</taxon>
        <taxon>Bacillati</taxon>
        <taxon>Actinomycetota</taxon>
        <taxon>Actinomycetes</taxon>
        <taxon>Micrococcales</taxon>
        <taxon>Micrococcaceae</taxon>
        <taxon>Paeniglutamicibacter</taxon>
    </lineage>
</organism>
<comment type="caution">
    <text evidence="1">The sequence shown here is derived from an EMBL/GenBank/DDBJ whole genome shotgun (WGS) entry which is preliminary data.</text>
</comment>
<dbReference type="EMBL" id="JAGIOE010000001">
    <property type="protein sequence ID" value="MBP2375632.1"/>
    <property type="molecule type" value="Genomic_DNA"/>
</dbReference>
<keyword evidence="2" id="KW-1185">Reference proteome</keyword>
<protein>
    <submittedName>
        <fullName evidence="1">Uncharacterized protein</fullName>
    </submittedName>
</protein>
<accession>A0ABS4WHF7</accession>
<reference evidence="1 2" key="1">
    <citation type="submission" date="2021-03" db="EMBL/GenBank/DDBJ databases">
        <title>Sequencing the genomes of 1000 actinobacteria strains.</title>
        <authorList>
            <person name="Klenk H.-P."/>
        </authorList>
    </citation>
    <scope>NUCLEOTIDE SEQUENCE [LARGE SCALE GENOMIC DNA]</scope>
    <source>
        <strain evidence="1 2">DSM 15454</strain>
    </source>
</reference>
<proteinExistence type="predicted"/>
<evidence type="ECO:0000313" key="1">
    <source>
        <dbReference type="EMBL" id="MBP2375632.1"/>
    </source>
</evidence>
<sequence length="30" mass="3287">MRCFTRQGSTLQQGDPVKSMIGNVLHGVLI</sequence>